<reference evidence="4 5" key="1">
    <citation type="journal article" date="2015" name="Sci. Rep.">
        <title>Chromosome-level genome map provides insights into diverse defense mechanisms in the medicinal fungus Ganoderma sinense.</title>
        <authorList>
            <person name="Zhu Y."/>
            <person name="Xu J."/>
            <person name="Sun C."/>
            <person name="Zhou S."/>
            <person name="Xu H."/>
            <person name="Nelson D.R."/>
            <person name="Qian J."/>
            <person name="Song J."/>
            <person name="Luo H."/>
            <person name="Xiang L."/>
            <person name="Li Y."/>
            <person name="Xu Z."/>
            <person name="Ji A."/>
            <person name="Wang L."/>
            <person name="Lu S."/>
            <person name="Hayward A."/>
            <person name="Sun W."/>
            <person name="Li X."/>
            <person name="Schwartz D.C."/>
            <person name="Wang Y."/>
            <person name="Chen S."/>
        </authorList>
    </citation>
    <scope>NUCLEOTIDE SEQUENCE [LARGE SCALE GENOMIC DNA]</scope>
    <source>
        <strain evidence="4 5">ZZ0214-1</strain>
    </source>
</reference>
<comment type="caution">
    <text evidence="4">The sequence shown here is derived from an EMBL/GenBank/DDBJ whole genome shotgun (WGS) entry which is preliminary data.</text>
</comment>
<evidence type="ECO:0000313" key="5">
    <source>
        <dbReference type="Proteomes" id="UP000230002"/>
    </source>
</evidence>
<keyword evidence="2" id="KW-0472">Membrane</keyword>
<feature type="transmembrane region" description="Helical" evidence="2">
    <location>
        <begin position="452"/>
        <end position="470"/>
    </location>
</feature>
<sequence length="484" mass="52240">MTLNILVSFSLLALVVTARPLSDAPQSAKRSLQIQNAVQAIFQSRTGQSPDCLACDDDNDVHVSITTTEEQSALLSTLDDLDAVKAVIPLSVHGSPSDDEKQLYDLLSSLKSTGSLNDIDGNVLPLPQNAADALTPKPAPQEDPAFPDNVAQESPASSFPDLYSSPPLVILAVSCIAALLTVLCLGAGLYAYNRINSIMIKSGLAWDVLPHLERRAGLDMSHDNSEGGSTPPPEKRRLILDAPLPPASVIQDKSGDDLNEKVLLVDIAEPFSDIEDVDEKFHDAQEHSLLFLDSDLPPQYQSQPDVPRIVVEEHADPDLLPLPDVPVDHSTPFSTPLQVSLHAPLPSPTRSPARRTPQMRELQASPTLMSKPLWSVRAADAPSLGLADQASSPATFSRTEYPTPQPPGALFADDAPEMVEVQRPRPRMPRQPLDIAFALQLRPGLGLGADSAWLVRFLMAMFGWMTFFIGGSPRQDGGRRALTA</sequence>
<dbReference type="Proteomes" id="UP000230002">
    <property type="component" value="Unassembled WGS sequence"/>
</dbReference>
<feature type="compositionally biased region" description="Polar residues" evidence="1">
    <location>
        <begin position="389"/>
        <end position="402"/>
    </location>
</feature>
<gene>
    <name evidence="4" type="ORF">GSI_09432</name>
</gene>
<name>A0A2G8S6H9_9APHY</name>
<feature type="chain" id="PRO_5013762230" description="Transporter" evidence="3">
    <location>
        <begin position="19"/>
        <end position="484"/>
    </location>
</feature>
<dbReference type="STRING" id="1077348.A0A2G8S6H9"/>
<evidence type="ECO:0000256" key="2">
    <source>
        <dbReference type="SAM" id="Phobius"/>
    </source>
</evidence>
<evidence type="ECO:0000256" key="1">
    <source>
        <dbReference type="SAM" id="MobiDB-lite"/>
    </source>
</evidence>
<feature type="region of interest" description="Disordered" evidence="1">
    <location>
        <begin position="127"/>
        <end position="158"/>
    </location>
</feature>
<accession>A0A2G8S6H9</accession>
<feature type="region of interest" description="Disordered" evidence="1">
    <location>
        <begin position="337"/>
        <end position="360"/>
    </location>
</feature>
<keyword evidence="3" id="KW-0732">Signal</keyword>
<keyword evidence="2" id="KW-1133">Transmembrane helix</keyword>
<organism evidence="4 5">
    <name type="scientific">Ganoderma sinense ZZ0214-1</name>
    <dbReference type="NCBI Taxonomy" id="1077348"/>
    <lineage>
        <taxon>Eukaryota</taxon>
        <taxon>Fungi</taxon>
        <taxon>Dikarya</taxon>
        <taxon>Basidiomycota</taxon>
        <taxon>Agaricomycotina</taxon>
        <taxon>Agaricomycetes</taxon>
        <taxon>Polyporales</taxon>
        <taxon>Polyporaceae</taxon>
        <taxon>Ganoderma</taxon>
    </lineage>
</organism>
<feature type="region of interest" description="Disordered" evidence="1">
    <location>
        <begin position="387"/>
        <end position="410"/>
    </location>
</feature>
<evidence type="ECO:0000256" key="3">
    <source>
        <dbReference type="SAM" id="SignalP"/>
    </source>
</evidence>
<keyword evidence="5" id="KW-1185">Reference proteome</keyword>
<dbReference type="AlphaFoldDB" id="A0A2G8S6H9"/>
<evidence type="ECO:0008006" key="6">
    <source>
        <dbReference type="Google" id="ProtNLM"/>
    </source>
</evidence>
<proteinExistence type="predicted"/>
<feature type="signal peptide" evidence="3">
    <location>
        <begin position="1"/>
        <end position="18"/>
    </location>
</feature>
<keyword evidence="2" id="KW-0812">Transmembrane</keyword>
<dbReference type="EMBL" id="AYKW01000023">
    <property type="protein sequence ID" value="PIL29380.1"/>
    <property type="molecule type" value="Genomic_DNA"/>
</dbReference>
<dbReference type="OrthoDB" id="2686083at2759"/>
<feature type="transmembrane region" description="Helical" evidence="2">
    <location>
        <begin position="168"/>
        <end position="192"/>
    </location>
</feature>
<evidence type="ECO:0000313" key="4">
    <source>
        <dbReference type="EMBL" id="PIL29380.1"/>
    </source>
</evidence>
<protein>
    <recommendedName>
        <fullName evidence="6">Transporter</fullName>
    </recommendedName>
</protein>